<evidence type="ECO:0000313" key="3">
    <source>
        <dbReference type="Proteomes" id="UP000601435"/>
    </source>
</evidence>
<feature type="region of interest" description="Disordered" evidence="1">
    <location>
        <begin position="131"/>
        <end position="197"/>
    </location>
</feature>
<feature type="compositionally biased region" description="Low complexity" evidence="1">
    <location>
        <begin position="140"/>
        <end position="153"/>
    </location>
</feature>
<proteinExistence type="predicted"/>
<feature type="compositionally biased region" description="Low complexity" evidence="1">
    <location>
        <begin position="104"/>
        <end position="115"/>
    </location>
</feature>
<accession>A0A812M7G1</accession>
<protein>
    <submittedName>
        <fullName evidence="2">Ttll5 protein</fullName>
    </submittedName>
</protein>
<feature type="compositionally biased region" description="Basic residues" evidence="1">
    <location>
        <begin position="170"/>
        <end position="180"/>
    </location>
</feature>
<feature type="region of interest" description="Disordered" evidence="1">
    <location>
        <begin position="80"/>
        <end position="118"/>
    </location>
</feature>
<comment type="caution">
    <text evidence="2">The sequence shown here is derived from an EMBL/GenBank/DDBJ whole genome shotgun (WGS) entry which is preliminary data.</text>
</comment>
<sequence length="197" mass="21764">MQTDDDSELPNVEDIYDLLTSDLADVEDRLRRKSSNTALTAKEEKLHNLVRVELGERRSVEEIGLALIGGRFDLANVPGLDGRSRRASPVQEGAEVWTLPDAKSPSSSSSRSTLSMKVASPLPDASLDLRQRFPPRLSMAAAQQASPSRPSQAFKPTPVNFDFVIGTSSVKKKAPKRKPKEQKELKECNDPQRKRSP</sequence>
<dbReference type="Proteomes" id="UP000601435">
    <property type="component" value="Unassembled WGS sequence"/>
</dbReference>
<gene>
    <name evidence="2" type="primary">Ttll5</name>
    <name evidence="2" type="ORF">SNEC2469_LOCUS5788</name>
</gene>
<dbReference type="EMBL" id="CAJNJA010010485">
    <property type="protein sequence ID" value="CAE7258222.1"/>
    <property type="molecule type" value="Genomic_DNA"/>
</dbReference>
<evidence type="ECO:0000313" key="2">
    <source>
        <dbReference type="EMBL" id="CAE7258222.1"/>
    </source>
</evidence>
<dbReference type="AlphaFoldDB" id="A0A812M7G1"/>
<organism evidence="2 3">
    <name type="scientific">Symbiodinium necroappetens</name>
    <dbReference type="NCBI Taxonomy" id="1628268"/>
    <lineage>
        <taxon>Eukaryota</taxon>
        <taxon>Sar</taxon>
        <taxon>Alveolata</taxon>
        <taxon>Dinophyceae</taxon>
        <taxon>Suessiales</taxon>
        <taxon>Symbiodiniaceae</taxon>
        <taxon>Symbiodinium</taxon>
    </lineage>
</organism>
<keyword evidence="3" id="KW-1185">Reference proteome</keyword>
<reference evidence="2" key="1">
    <citation type="submission" date="2021-02" db="EMBL/GenBank/DDBJ databases">
        <authorList>
            <person name="Dougan E. K."/>
            <person name="Rhodes N."/>
            <person name="Thang M."/>
            <person name="Chan C."/>
        </authorList>
    </citation>
    <scope>NUCLEOTIDE SEQUENCE</scope>
</reference>
<evidence type="ECO:0000256" key="1">
    <source>
        <dbReference type="SAM" id="MobiDB-lite"/>
    </source>
</evidence>
<feature type="compositionally biased region" description="Basic and acidic residues" evidence="1">
    <location>
        <begin position="181"/>
        <end position="197"/>
    </location>
</feature>
<name>A0A812M7G1_9DINO</name>